<evidence type="ECO:0000313" key="4">
    <source>
        <dbReference type="EnsemblPlants" id="AET2Gv21167500.9"/>
    </source>
</evidence>
<dbReference type="GO" id="GO:0042138">
    <property type="term" value="P:meiotic DNA double-strand break formation"/>
    <property type="evidence" value="ECO:0007669"/>
    <property type="project" value="TreeGrafter"/>
</dbReference>
<reference evidence="5" key="1">
    <citation type="journal article" date="2014" name="Science">
        <title>Ancient hybridizations among the ancestral genomes of bread wheat.</title>
        <authorList>
            <consortium name="International Wheat Genome Sequencing Consortium,"/>
            <person name="Marcussen T."/>
            <person name="Sandve S.R."/>
            <person name="Heier L."/>
            <person name="Spannagl M."/>
            <person name="Pfeifer M."/>
            <person name="Jakobsen K.S."/>
            <person name="Wulff B.B."/>
            <person name="Steuernagel B."/>
            <person name="Mayer K.F."/>
            <person name="Olsen O.A."/>
        </authorList>
    </citation>
    <scope>NUCLEOTIDE SEQUENCE [LARGE SCALE GENOMIC DNA]</scope>
    <source>
        <strain evidence="5">cv. AL8/78</strain>
    </source>
</reference>
<feature type="compositionally biased region" description="Basic residues" evidence="2">
    <location>
        <begin position="352"/>
        <end position="364"/>
    </location>
</feature>
<dbReference type="Proteomes" id="UP000015105">
    <property type="component" value="Chromosome 2D"/>
</dbReference>
<dbReference type="GO" id="GO:0097552">
    <property type="term" value="P:mitochondrial double-strand break repair via homologous recombination"/>
    <property type="evidence" value="ECO:0007669"/>
    <property type="project" value="TreeGrafter"/>
</dbReference>
<evidence type="ECO:0000313" key="5">
    <source>
        <dbReference type="Proteomes" id="UP000015105"/>
    </source>
</evidence>
<dbReference type="GO" id="GO:0000724">
    <property type="term" value="P:double-strand break repair via homologous recombination"/>
    <property type="evidence" value="ECO:0007669"/>
    <property type="project" value="TreeGrafter"/>
</dbReference>
<keyword evidence="1" id="KW-0175">Coiled coil</keyword>
<reference evidence="4" key="3">
    <citation type="journal article" date="2017" name="Nature">
        <title>Genome sequence of the progenitor of the wheat D genome Aegilops tauschii.</title>
        <authorList>
            <person name="Luo M.C."/>
            <person name="Gu Y.Q."/>
            <person name="Puiu D."/>
            <person name="Wang H."/>
            <person name="Twardziok S.O."/>
            <person name="Deal K.R."/>
            <person name="Huo N."/>
            <person name="Zhu T."/>
            <person name="Wang L."/>
            <person name="Wang Y."/>
            <person name="McGuire P.E."/>
            <person name="Liu S."/>
            <person name="Long H."/>
            <person name="Ramasamy R.K."/>
            <person name="Rodriguez J.C."/>
            <person name="Van S.L."/>
            <person name="Yuan L."/>
            <person name="Wang Z."/>
            <person name="Xia Z."/>
            <person name="Xiao L."/>
            <person name="Anderson O.D."/>
            <person name="Ouyang S."/>
            <person name="Liang Y."/>
            <person name="Zimin A.V."/>
            <person name="Pertea G."/>
            <person name="Qi P."/>
            <person name="Bennetzen J.L."/>
            <person name="Dai X."/>
            <person name="Dawson M.W."/>
            <person name="Muller H.G."/>
            <person name="Kugler K."/>
            <person name="Rivarola-Duarte L."/>
            <person name="Spannagl M."/>
            <person name="Mayer K.F.X."/>
            <person name="Lu F.H."/>
            <person name="Bevan M.W."/>
            <person name="Leroy P."/>
            <person name="Li P."/>
            <person name="You F.M."/>
            <person name="Sun Q."/>
            <person name="Liu Z."/>
            <person name="Lyons E."/>
            <person name="Wicker T."/>
            <person name="Salzberg S.L."/>
            <person name="Devos K.M."/>
            <person name="Dvorak J."/>
        </authorList>
    </citation>
    <scope>NUCLEOTIDE SEQUENCE [LARGE SCALE GENOMIC DNA]</scope>
    <source>
        <strain evidence="4">cv. AL8/78</strain>
    </source>
</reference>
<proteinExistence type="predicted"/>
<dbReference type="InterPro" id="IPR007281">
    <property type="entry name" value="Mre11_DNA-bd"/>
</dbReference>
<reference evidence="5" key="2">
    <citation type="journal article" date="2017" name="Nat. Plants">
        <title>The Aegilops tauschii genome reveals multiple impacts of transposons.</title>
        <authorList>
            <person name="Zhao G."/>
            <person name="Zou C."/>
            <person name="Li K."/>
            <person name="Wang K."/>
            <person name="Li T."/>
            <person name="Gao L."/>
            <person name="Zhang X."/>
            <person name="Wang H."/>
            <person name="Yang Z."/>
            <person name="Liu X."/>
            <person name="Jiang W."/>
            <person name="Mao L."/>
            <person name="Kong X."/>
            <person name="Jiao Y."/>
            <person name="Jia J."/>
        </authorList>
    </citation>
    <scope>NUCLEOTIDE SEQUENCE [LARGE SCALE GENOMIC DNA]</scope>
    <source>
        <strain evidence="5">cv. AL8/78</strain>
    </source>
</reference>
<evidence type="ECO:0000256" key="1">
    <source>
        <dbReference type="SAM" id="Coils"/>
    </source>
</evidence>
<dbReference type="Gramene" id="AET2Gv21167500.9">
    <property type="protein sequence ID" value="AET2Gv21167500.9"/>
    <property type="gene ID" value="AET2Gv21167500"/>
</dbReference>
<dbReference type="GO" id="GO:0000014">
    <property type="term" value="F:single-stranded DNA endodeoxyribonuclease activity"/>
    <property type="evidence" value="ECO:0007669"/>
    <property type="project" value="TreeGrafter"/>
</dbReference>
<feature type="coiled-coil region" evidence="1">
    <location>
        <begin position="201"/>
        <end position="228"/>
    </location>
</feature>
<dbReference type="Gene3D" id="3.30.110.110">
    <property type="entry name" value="Mre11, capping domain"/>
    <property type="match status" value="1"/>
</dbReference>
<organism evidence="4 5">
    <name type="scientific">Aegilops tauschii subsp. strangulata</name>
    <name type="common">Goatgrass</name>
    <dbReference type="NCBI Taxonomy" id="200361"/>
    <lineage>
        <taxon>Eukaryota</taxon>
        <taxon>Viridiplantae</taxon>
        <taxon>Streptophyta</taxon>
        <taxon>Embryophyta</taxon>
        <taxon>Tracheophyta</taxon>
        <taxon>Spermatophyta</taxon>
        <taxon>Magnoliopsida</taxon>
        <taxon>Liliopsida</taxon>
        <taxon>Poales</taxon>
        <taxon>Poaceae</taxon>
        <taxon>BOP clade</taxon>
        <taxon>Pooideae</taxon>
        <taxon>Triticodae</taxon>
        <taxon>Triticeae</taxon>
        <taxon>Triticinae</taxon>
        <taxon>Aegilops</taxon>
    </lineage>
</organism>
<dbReference type="PANTHER" id="PTHR10139:SF1">
    <property type="entry name" value="DOUBLE-STRAND BREAK REPAIR PROTEIN MRE11"/>
    <property type="match status" value="1"/>
</dbReference>
<dbReference type="InterPro" id="IPR029052">
    <property type="entry name" value="Metallo-depent_PP-like"/>
</dbReference>
<evidence type="ECO:0000259" key="3">
    <source>
        <dbReference type="SMART" id="SM01347"/>
    </source>
</evidence>
<keyword evidence="5" id="KW-1185">Reference proteome</keyword>
<accession>A0A453DAZ9</accession>
<feature type="region of interest" description="Disordered" evidence="2">
    <location>
        <begin position="267"/>
        <end position="415"/>
    </location>
</feature>
<dbReference type="FunFam" id="3.30.110.110:FF:000002">
    <property type="entry name" value="Double-strand break repair protein"/>
    <property type="match status" value="1"/>
</dbReference>
<feature type="domain" description="Mre11 DNA-binding" evidence="3">
    <location>
        <begin position="36"/>
        <end position="191"/>
    </location>
</feature>
<sequence length="415" mass="45818">MGFHITQPGSSVATSLIDGEAKPKHVLLLEIKGNQYRPNKIPLMTVRPFEYAEVVLKDEADVDPNDQASVLEHLDKIVRNLIEKSSQPTASRSEAKLPLVRIKVDYSGFSTINPQRFGQKYVGKVANPQDILIFSKAAKKRQTTTGENIDESEKLRPEELNQQTIEALVAENNLKMEILPVDDLDIALHDFVSKDDKTAFYACLQRNLDETRKKLNSEAEKFKIEEEDIIVKVGECMQDTTRGKSVAAESSLNTFSDDEDTRELLLGTRSTRSTAGFTRPSKDATGAARGGASKRGRGKGSLKQTTLSFSQSRSSAAIRSEEVDSSSDEDAANEANEVVENSDPEDSFPQSGRKRPAPRGRGRARGTSTAKRGRKADTGSMPSMVMSKDDDSDEDDKPKKPPPRVTRNYGAVKRR</sequence>
<dbReference type="InterPro" id="IPR038487">
    <property type="entry name" value="Mre11_capping_dom"/>
</dbReference>
<dbReference type="Pfam" id="PF04152">
    <property type="entry name" value="Mre11_DNA_bind"/>
    <property type="match status" value="1"/>
</dbReference>
<dbReference type="GO" id="GO:0035861">
    <property type="term" value="C:site of double-strand break"/>
    <property type="evidence" value="ECO:0007669"/>
    <property type="project" value="TreeGrafter"/>
</dbReference>
<name>A0A453DAZ9_AEGTS</name>
<feature type="compositionally biased region" description="Acidic residues" evidence="2">
    <location>
        <begin position="323"/>
        <end position="332"/>
    </location>
</feature>
<reference evidence="4" key="4">
    <citation type="submission" date="2019-03" db="UniProtKB">
        <authorList>
            <consortium name="EnsemblPlants"/>
        </authorList>
    </citation>
    <scope>IDENTIFICATION</scope>
</reference>
<dbReference type="Gene3D" id="3.60.21.10">
    <property type="match status" value="1"/>
</dbReference>
<dbReference type="SMART" id="SM01347">
    <property type="entry name" value="Mre11_DNA_bind"/>
    <property type="match status" value="1"/>
</dbReference>
<dbReference type="EnsemblPlants" id="AET2Gv21167500.9">
    <property type="protein sequence ID" value="AET2Gv21167500.9"/>
    <property type="gene ID" value="AET2Gv21167500"/>
</dbReference>
<dbReference type="AlphaFoldDB" id="A0A453DAZ9"/>
<dbReference type="GO" id="GO:0006303">
    <property type="term" value="P:double-strand break repair via nonhomologous end joining"/>
    <property type="evidence" value="ECO:0007669"/>
    <property type="project" value="TreeGrafter"/>
</dbReference>
<dbReference type="PANTHER" id="PTHR10139">
    <property type="entry name" value="DOUBLE-STRAND BREAK REPAIR PROTEIN MRE11"/>
    <property type="match status" value="1"/>
</dbReference>
<reference evidence="4" key="5">
    <citation type="journal article" date="2021" name="G3 (Bethesda)">
        <title>Aegilops tauschii genome assembly Aet v5.0 features greater sequence contiguity and improved annotation.</title>
        <authorList>
            <person name="Wang L."/>
            <person name="Zhu T."/>
            <person name="Rodriguez J.C."/>
            <person name="Deal K.R."/>
            <person name="Dubcovsky J."/>
            <person name="McGuire P.E."/>
            <person name="Lux T."/>
            <person name="Spannagl M."/>
            <person name="Mayer K.F.X."/>
            <person name="Baldrich P."/>
            <person name="Meyers B.C."/>
            <person name="Huo N."/>
            <person name="Gu Y.Q."/>
            <person name="Zhou H."/>
            <person name="Devos K.M."/>
            <person name="Bennetzen J.L."/>
            <person name="Unver T."/>
            <person name="Budak H."/>
            <person name="Gulick P.J."/>
            <person name="Galiba G."/>
            <person name="Kalapos B."/>
            <person name="Nelson D.R."/>
            <person name="Li P."/>
            <person name="You F.M."/>
            <person name="Luo M.C."/>
            <person name="Dvorak J."/>
        </authorList>
    </citation>
    <scope>NUCLEOTIDE SEQUENCE [LARGE SCALE GENOMIC DNA]</scope>
    <source>
        <strain evidence="4">cv. AL8/78</strain>
    </source>
</reference>
<feature type="compositionally biased region" description="Polar residues" evidence="2">
    <location>
        <begin position="302"/>
        <end position="317"/>
    </location>
</feature>
<evidence type="ECO:0000256" key="2">
    <source>
        <dbReference type="SAM" id="MobiDB-lite"/>
    </source>
</evidence>
<dbReference type="GO" id="GO:0007095">
    <property type="term" value="P:mitotic G2 DNA damage checkpoint signaling"/>
    <property type="evidence" value="ECO:0007669"/>
    <property type="project" value="TreeGrafter"/>
</dbReference>
<protein>
    <recommendedName>
        <fullName evidence="3">Mre11 DNA-binding domain-containing protein</fullName>
    </recommendedName>
</protein>
<dbReference type="GO" id="GO:0030145">
    <property type="term" value="F:manganese ion binding"/>
    <property type="evidence" value="ECO:0007669"/>
    <property type="project" value="InterPro"/>
</dbReference>
<dbReference type="GO" id="GO:0030870">
    <property type="term" value="C:Mre11 complex"/>
    <property type="evidence" value="ECO:0007669"/>
    <property type="project" value="TreeGrafter"/>
</dbReference>
<dbReference type="GO" id="GO:0000723">
    <property type="term" value="P:telomere maintenance"/>
    <property type="evidence" value="ECO:0007669"/>
    <property type="project" value="TreeGrafter"/>
</dbReference>